<evidence type="ECO:0000259" key="5">
    <source>
        <dbReference type="Pfam" id="PF06594"/>
    </source>
</evidence>
<name>A0A239FKU3_9PSED</name>
<feature type="region of interest" description="Disordered" evidence="4">
    <location>
        <begin position="932"/>
        <end position="955"/>
    </location>
</feature>
<sequence length="2530" mass="259986">MAVDSLAKEVAKHIADGASGATATANAGRDVNAAVNDGNLTAASAAAASTSALSAALSFMKPAAGNATGALSSALSIYSDLDSTGTVTDRSLIGALGSLAAIAGAMAAAPATAAAFTAASIGLGIYALTVSGDSKEVSDAVADMFDALGGLYESSGGGIPPSQFGDAVGSPAMWSWAEFSQGFSDTGFSCLPLVNDAFDAAKQTVSPLILDLDGDGVETQGLSAGVYFDHDGNGFAEATGWVGRDDGLLVWDRNGNGQIDDGSELFGNYSKLANGQNAANGFAALADLDSNQDGKIDADDVAFSQLRVWKDADSDARLGAGELLSLAEVNVSSLGVAYASGHSVDANGNETLQTGSYVDSGGVQRELNDVWFVVDTARSLDMHKILVGGSAVDMTGFGNVADLSQVVAQDSTGGLKQLLQRFAEETDSAARTSLLDDIIFAWSGAAQYGSNSRGGFIDDGRKLYALEAFLGRNFTQGSGTNGGTPNPGPNAAAKLMKTYDTLAGFIYSGLMLQTHFKSLVAAVGLSFVENRFEFDVTPVVAQLQADYSASPSIGTQVMVEFFRSLLDAGEFGSSVLSRLRQAGDVSASGFSYLLGNAGNSLGGVGGDELYGDAGDNSLLGLSGQDTLYGGAGNDILEGGADNDYLSGDEGADVYRFSRGWGQDTLNNFESGVNQRDVVEFGGNILPDDLLATRSGDDLILALRGTSDRLKVVNYFLDDGASAYYLDAIRFADGTEWNFDQIKVMVVVETSGNDEIHGYASSDNLSGGLGNDSLYGAQGDDVLQGGGGNDFLNGGVGSDTYLFDLGDGQDVISDTGGALEGTDVLRFGPGIQAADISVSHADGNLVLSHSNGLDRVIVSNWFNVTDGRYRVERIEFSDGTVWTSAALTAALLTMVGSVGDDVLTGPGTGNQSLSGLAGNDVLTSGAGNDVLDGGSGNDTLNANAGNDQLSGGQGNDVLNGGTGSDVYLFGLGDGRDIINDDTAYYSGNVDVLRFGAGISASDISVSRSGNHVILAHGNGQDQVTIQNWFASNDDRYRLERIEFADGTLWTSAAVSAQLLVITGSAGDDVLAGPSTGNQTLSGLAGNDTLTGSSGNDVLEGGQGNDLLNGGSGSDVYLFGLGDGRDIINDDTAYYSGNVDVLRFGAGISASDITISRSGNHVILAHSNGQDQITIQNWFTASDDRYKLERIEFADGTLWNSAAVSASLLVATGSAGDDVLTGPSTGNQSLSGLAGNDTLTSGSGNDVLEGGSGNDTLNANAGNDQLSGGQGNDVLNGGTGSDLYLFGLGDGRDIINDDTAYYSGNVDVLRFGAGISTSDISVSRSGNHVILSHSNGQDQVTVQNWFTASDDRYKLERIEFADGAVWSSSYVSELSLALNGTAGDDVLVGPSTGNQTIRGLTGNDTLTSGSGNDLLEGGSGNDTLNANAGNDQLSGGQGDDVLNGGTGSDLYLFELGDGRDIINDDTAYYSGNVDVLRFGAGISASDITINRSGDHVILAHSNGQDQVTIRNWFTSGDDRYKLERIEFADGTLWTSATVSAPLLVATGSAGDDVLTGPSTGNQSLSGLAGNDTLTSGSGNDVLEGGSGNDTLNANAGNDQLSGGQGNDVLNGGTGSDLYLFGLGDGRDIINDDTAYYSGNVDVLRFGAGISTSDISVSRSGNHVILSHSNGQDQVTVQNWFTASDDRYKLERIEFADGAVWSSSYVSELSLALNGTAGDDVLVGPSTGNQTIRGLTGNDTLTSGSGNDLLEGGSGNDTLNANAGNDQLSGGQGDDVLNGGTGSDLYLFELGDGRDIINDDTAYYSGNVDVLRFGAGISASDISISRSGDHVILAHSNGQDQVTIRNWFTSGDDRYKLERIEFADGTLWNSAAVAAPLLVATGSAGNDVLTGPSTGNQSLSGLAGNDTLTSGSGNDVLDGGSGNDTLNANAGNDQLSGGQGDDVLNGGTGSDLYLFELGDGRDIINDDTAYYSGNIDVLRFGAGISASDIAIGRSGDHVILAHSNGQDQVTIRNWFTSSDDRYKLERIEFADGTLWSSAAVAAPLLVTTGSAGNDVLTGPSTGNQSLSGLAGNDTLTSGSGNDVLDGGSGNDTLNANAGNDQLSGGQGDDVLNGGTGSDVYLFDLGDGRDIINDDTAYYSGNVDVLRFGAGISASDITISRSGDHVILAHSNGQDQVTIRNWFTSGDDRYKLERIEFADGTLWNSAAVAAPLLVATGSTGDDVLTGPSTGNQTLSGLAGNDTLTSGSGNDVLDGGSGNDTLNANAGNDQLSGGQGNDVLNGGTGSDLYLFELGDGRDIINDDTAYYSGNIDVLRFGTGISTSDISASRSGNHMILAHSNGQDQVTIQNWFSTSDDRYKLERIEFADGASWTSAQVASRASTAGNDTITGSSTNDRLQGGKGNDLLQGGEGSDRYVFFAGDGQDIINNLSTSPNDVDALGFEGLTAQSLWFSRDNDNLVIDARGSDDRVTIKDWYVGQAQQVDVIQAGSQALYANAVDSLVSAMAAFGAPAGGEIILNQTQQEQLNAVIATHWSQ</sequence>
<feature type="domain" description="Haemolysin-type calcium binding-related" evidence="5">
    <location>
        <begin position="1995"/>
        <end position="2035"/>
    </location>
</feature>
<dbReference type="InterPro" id="IPR050557">
    <property type="entry name" value="RTX_toxin/Mannuronan_C5-epim"/>
</dbReference>
<feature type="compositionally biased region" description="Polar residues" evidence="4">
    <location>
        <begin position="1753"/>
        <end position="1766"/>
    </location>
</feature>
<feature type="region of interest" description="Disordered" evidence="4">
    <location>
        <begin position="1721"/>
        <end position="1772"/>
    </location>
</feature>
<reference evidence="7" key="1">
    <citation type="submission" date="2017-06" db="EMBL/GenBank/DDBJ databases">
        <authorList>
            <person name="Varghese N."/>
            <person name="Submissions S."/>
        </authorList>
    </citation>
    <scope>NUCLEOTIDE SEQUENCE [LARGE SCALE GENOMIC DNA]</scope>
    <source>
        <strain evidence="7">DSM 22348</strain>
    </source>
</reference>
<protein>
    <submittedName>
        <fullName evidence="6">Ca2+-binding protein, RTX toxin-related</fullName>
    </submittedName>
</protein>
<evidence type="ECO:0000256" key="3">
    <source>
        <dbReference type="ARBA" id="ARBA00022837"/>
    </source>
</evidence>
<evidence type="ECO:0000256" key="2">
    <source>
        <dbReference type="ARBA" id="ARBA00022525"/>
    </source>
</evidence>
<dbReference type="GO" id="GO:0005576">
    <property type="term" value="C:extracellular region"/>
    <property type="evidence" value="ECO:0007669"/>
    <property type="project" value="UniProtKB-SubCell"/>
</dbReference>
<feature type="domain" description="Haemolysin-type calcium binding-related" evidence="5">
    <location>
        <begin position="697"/>
        <end position="740"/>
    </location>
</feature>
<accession>A0A239FKU3</accession>
<feature type="compositionally biased region" description="Polar residues" evidence="4">
    <location>
        <begin position="936"/>
        <end position="949"/>
    </location>
</feature>
<feature type="compositionally biased region" description="Polar residues" evidence="4">
    <location>
        <begin position="2222"/>
        <end position="2244"/>
    </location>
</feature>
<feature type="region of interest" description="Disordered" evidence="4">
    <location>
        <begin position="2049"/>
        <end position="2108"/>
    </location>
</feature>
<feature type="compositionally biased region" description="Polar residues" evidence="4">
    <location>
        <begin position="1252"/>
        <end position="1265"/>
    </location>
</feature>
<feature type="compositionally biased region" description="Polar residues" evidence="4">
    <location>
        <begin position="1389"/>
        <end position="1409"/>
    </location>
</feature>
<feature type="domain" description="Haemolysin-type calcium binding-related" evidence="5">
    <location>
        <begin position="2328"/>
        <end position="2370"/>
    </location>
</feature>
<dbReference type="Pfam" id="PF06594">
    <property type="entry name" value="HCBP_related"/>
    <property type="match status" value="11"/>
</dbReference>
<feature type="region of interest" description="Disordered" evidence="4">
    <location>
        <begin position="1907"/>
        <end position="1939"/>
    </location>
</feature>
<feature type="compositionally biased region" description="Polar residues" evidence="4">
    <location>
        <begin position="1920"/>
        <end position="1933"/>
    </location>
</feature>
<evidence type="ECO:0000313" key="6">
    <source>
        <dbReference type="EMBL" id="SNS56933.1"/>
    </source>
</evidence>
<feature type="region of interest" description="Disordered" evidence="4">
    <location>
        <begin position="1387"/>
        <end position="1438"/>
    </location>
</feature>
<feature type="domain" description="Haemolysin-type calcium binding-related" evidence="5">
    <location>
        <begin position="1327"/>
        <end position="1367"/>
    </location>
</feature>
<dbReference type="InterPro" id="IPR018511">
    <property type="entry name" value="Hemolysin-typ_Ca-bd_CS"/>
</dbReference>
<feature type="region of interest" description="Disordered" evidence="4">
    <location>
        <begin position="1573"/>
        <end position="1605"/>
    </location>
</feature>
<evidence type="ECO:0000313" key="7">
    <source>
        <dbReference type="Proteomes" id="UP000198407"/>
    </source>
</evidence>
<feature type="compositionally biased region" description="Polar residues" evidence="4">
    <location>
        <begin position="2254"/>
        <end position="2267"/>
    </location>
</feature>
<dbReference type="PROSITE" id="PS00018">
    <property type="entry name" value="EF_HAND_1"/>
    <property type="match status" value="1"/>
</dbReference>
<dbReference type="InterPro" id="IPR010566">
    <property type="entry name" value="Haemolys_ca-bd"/>
</dbReference>
<dbReference type="InterPro" id="IPR001343">
    <property type="entry name" value="Hemolysn_Ca-bd"/>
</dbReference>
<dbReference type="PANTHER" id="PTHR38340:SF1">
    <property type="entry name" value="S-LAYER PROTEIN"/>
    <property type="match status" value="1"/>
</dbReference>
<feature type="domain" description="Haemolysin-type calcium binding-related" evidence="5">
    <location>
        <begin position="1828"/>
        <end position="1868"/>
    </location>
</feature>
<dbReference type="Gene3D" id="2.150.10.10">
    <property type="entry name" value="Serralysin-like metalloprotease, C-terminal"/>
    <property type="match status" value="9"/>
</dbReference>
<evidence type="ECO:0000256" key="1">
    <source>
        <dbReference type="ARBA" id="ARBA00004613"/>
    </source>
</evidence>
<feature type="region of interest" description="Disordered" evidence="4">
    <location>
        <begin position="2377"/>
        <end position="2397"/>
    </location>
</feature>
<dbReference type="PRINTS" id="PR00313">
    <property type="entry name" value="CABNDNGRPT"/>
</dbReference>
<feature type="region of interest" description="Disordered" evidence="4">
    <location>
        <begin position="2220"/>
        <end position="2270"/>
    </location>
</feature>
<feature type="compositionally biased region" description="Polar residues" evidence="4">
    <location>
        <begin position="2377"/>
        <end position="2391"/>
    </location>
</feature>
<feature type="compositionally biased region" description="Polar residues" evidence="4">
    <location>
        <begin position="2087"/>
        <end position="2100"/>
    </location>
</feature>
<feature type="compositionally biased region" description="Polar residues" evidence="4">
    <location>
        <begin position="1723"/>
        <end position="1743"/>
    </location>
</feature>
<keyword evidence="7" id="KW-1185">Reference proteome</keyword>
<dbReference type="OrthoDB" id="1676884at2"/>
<dbReference type="InterPro" id="IPR018247">
    <property type="entry name" value="EF_Hand_1_Ca_BS"/>
</dbReference>
<keyword evidence="3" id="KW-0106">Calcium</keyword>
<dbReference type="STRING" id="1215104.GCA_000730585_02046"/>
<evidence type="ECO:0000256" key="4">
    <source>
        <dbReference type="SAM" id="MobiDB-lite"/>
    </source>
</evidence>
<feature type="domain" description="Haemolysin-type calcium binding-related" evidence="5">
    <location>
        <begin position="2162"/>
        <end position="2202"/>
    </location>
</feature>
<dbReference type="Pfam" id="PF00353">
    <property type="entry name" value="HemolysinCabind"/>
    <property type="match status" value="14"/>
</dbReference>
<feature type="domain" description="Haemolysin-type calcium binding-related" evidence="5">
    <location>
        <begin position="1160"/>
        <end position="1200"/>
    </location>
</feature>
<gene>
    <name evidence="6" type="ORF">SAMN05444352_110101</name>
</gene>
<dbReference type="PANTHER" id="PTHR38340">
    <property type="entry name" value="S-LAYER PROTEIN"/>
    <property type="match status" value="1"/>
</dbReference>
<proteinExistence type="predicted"/>
<dbReference type="EMBL" id="FZOL01000010">
    <property type="protein sequence ID" value="SNS56933.1"/>
    <property type="molecule type" value="Genomic_DNA"/>
</dbReference>
<organism evidence="6 7">
    <name type="scientific">Pseudomonas japonica</name>
    <dbReference type="NCBI Taxonomy" id="256466"/>
    <lineage>
        <taxon>Bacteria</taxon>
        <taxon>Pseudomonadati</taxon>
        <taxon>Pseudomonadota</taxon>
        <taxon>Gammaproteobacteria</taxon>
        <taxon>Pseudomonadales</taxon>
        <taxon>Pseudomonadaceae</taxon>
        <taxon>Pseudomonas</taxon>
    </lineage>
</organism>
<feature type="domain" description="Haemolysin-type calcium binding-related" evidence="5">
    <location>
        <begin position="843"/>
        <end position="884"/>
    </location>
</feature>
<keyword evidence="2" id="KW-0964">Secreted</keyword>
<feature type="compositionally biased region" description="Polar residues" evidence="4">
    <location>
        <begin position="2055"/>
        <end position="2077"/>
    </location>
</feature>
<feature type="compositionally biased region" description="Polar residues" evidence="4">
    <location>
        <begin position="1586"/>
        <end position="1599"/>
    </location>
</feature>
<feature type="region of interest" description="Disordered" evidence="4">
    <location>
        <begin position="1239"/>
        <end position="1271"/>
    </location>
</feature>
<dbReference type="SUPFAM" id="SSF51120">
    <property type="entry name" value="beta-Roll"/>
    <property type="match status" value="12"/>
</dbReference>
<comment type="subcellular location">
    <subcellularLocation>
        <location evidence="1">Secreted</location>
    </subcellularLocation>
</comment>
<feature type="domain" description="Haemolysin-type calcium binding-related" evidence="5">
    <location>
        <begin position="1661"/>
        <end position="1701"/>
    </location>
</feature>
<dbReference type="Proteomes" id="UP000198407">
    <property type="component" value="Unassembled WGS sequence"/>
</dbReference>
<dbReference type="InterPro" id="IPR011049">
    <property type="entry name" value="Serralysin-like_metalloprot_C"/>
</dbReference>
<feature type="domain" description="Haemolysin-type calcium binding-related" evidence="5">
    <location>
        <begin position="1494"/>
        <end position="1535"/>
    </location>
</feature>
<dbReference type="GO" id="GO:0005509">
    <property type="term" value="F:calcium ion binding"/>
    <property type="evidence" value="ECO:0007669"/>
    <property type="project" value="InterPro"/>
</dbReference>
<feature type="domain" description="Haemolysin-type calcium binding-related" evidence="5">
    <location>
        <begin position="1011"/>
        <end position="1051"/>
    </location>
</feature>
<dbReference type="PROSITE" id="PS00330">
    <property type="entry name" value="HEMOLYSIN_CALCIUM"/>
    <property type="match status" value="22"/>
</dbReference>
<feature type="compositionally biased region" description="Polar residues" evidence="4">
    <location>
        <begin position="1419"/>
        <end position="1432"/>
    </location>
</feature>